<evidence type="ECO:0000313" key="1">
    <source>
        <dbReference type="EMBL" id="GHI41650.1"/>
    </source>
</evidence>
<evidence type="ECO:0000313" key="2">
    <source>
        <dbReference type="Proteomes" id="UP001050808"/>
    </source>
</evidence>
<accession>A0ABQ3QWL6</accession>
<sequence length="291" mass="32351">MTDRLVRQLADALVQTHDSWGGDGLAALRVEEDAKPMAEALAVHNGAEIVVSAGLIQQVVNWITWQNLVPPDQVQGHALNALYLLYLHEIRHVTDGHILFPRSEASQRGRRMAAHPQALVAARSAFEFEADRWAVQQLVWEIAGGENTDAASFLLAVFQTSFAAHVMTEVVDRHVHVRNGEARMWSALGRFDESQIHPPLLERRHLMLDCLVRMVDGDVPRRAVEKVWGSGTVLARPRRAEPQPSLLGIPFAELAHEFRSPHALADELELRLALIRETGLIPDAEETQGAS</sequence>
<dbReference type="EMBL" id="BNDY01000017">
    <property type="protein sequence ID" value="GHI41650.1"/>
    <property type="molecule type" value="Genomic_DNA"/>
</dbReference>
<comment type="caution">
    <text evidence="1">The sequence shown here is derived from an EMBL/GenBank/DDBJ whole genome shotgun (WGS) entry which is preliminary data.</text>
</comment>
<name>A0ABQ3QWL6_9ACTN</name>
<protein>
    <submittedName>
        <fullName evidence="1">Uncharacterized protein</fullName>
    </submittedName>
</protein>
<keyword evidence="2" id="KW-1185">Reference proteome</keyword>
<proteinExistence type="predicted"/>
<reference evidence="1" key="1">
    <citation type="submission" date="2024-05" db="EMBL/GenBank/DDBJ databases">
        <title>Whole genome shotgun sequence of Streptomyces violascens NBRC 12920.</title>
        <authorList>
            <person name="Komaki H."/>
            <person name="Tamura T."/>
        </authorList>
    </citation>
    <scope>NUCLEOTIDE SEQUENCE</scope>
    <source>
        <strain evidence="1">NBRC 12920</strain>
    </source>
</reference>
<gene>
    <name evidence="1" type="ORF">Sviol_60580</name>
</gene>
<dbReference type="RefSeq" id="WP_226599678.1">
    <property type="nucleotide sequence ID" value="NZ_BNDY01000017.1"/>
</dbReference>
<dbReference type="Proteomes" id="UP001050808">
    <property type="component" value="Unassembled WGS sequence"/>
</dbReference>
<organism evidence="1 2">
    <name type="scientific">Streptomyces violascens</name>
    <dbReference type="NCBI Taxonomy" id="67381"/>
    <lineage>
        <taxon>Bacteria</taxon>
        <taxon>Bacillati</taxon>
        <taxon>Actinomycetota</taxon>
        <taxon>Actinomycetes</taxon>
        <taxon>Kitasatosporales</taxon>
        <taxon>Streptomycetaceae</taxon>
        <taxon>Streptomyces</taxon>
    </lineage>
</organism>